<comment type="catalytic activity">
    <reaction evidence="12 14">
        <text>guanosine(37) in tRNA + S-adenosyl-L-methionine = N(1)-methylguanosine(37) in tRNA + S-adenosyl-L-homocysteine + H(+)</text>
        <dbReference type="Rhea" id="RHEA:36899"/>
        <dbReference type="Rhea" id="RHEA-COMP:10145"/>
        <dbReference type="Rhea" id="RHEA-COMP:10147"/>
        <dbReference type="ChEBI" id="CHEBI:15378"/>
        <dbReference type="ChEBI" id="CHEBI:57856"/>
        <dbReference type="ChEBI" id="CHEBI:59789"/>
        <dbReference type="ChEBI" id="CHEBI:73542"/>
        <dbReference type="ChEBI" id="CHEBI:74269"/>
        <dbReference type="EC" id="2.1.1.228"/>
    </reaction>
</comment>
<dbReference type="PANTHER" id="PTHR46417:SF1">
    <property type="entry name" value="TRNA (GUANINE-N(1)-)-METHYLTRANSFERASE"/>
    <property type="match status" value="1"/>
</dbReference>
<dbReference type="FunFam" id="3.40.1280.10:FF:000001">
    <property type="entry name" value="tRNA (guanine-N(1)-)-methyltransferase"/>
    <property type="match status" value="1"/>
</dbReference>
<dbReference type="EMBL" id="JACCQK010000734">
    <property type="protein sequence ID" value="MBG0780444.1"/>
    <property type="molecule type" value="Genomic_DNA"/>
</dbReference>
<dbReference type="CDD" id="cd18080">
    <property type="entry name" value="TrmD-like"/>
    <property type="match status" value="1"/>
</dbReference>
<dbReference type="Proteomes" id="UP000706172">
    <property type="component" value="Unassembled WGS sequence"/>
</dbReference>
<feature type="binding site" evidence="13">
    <location>
        <position position="113"/>
    </location>
    <ligand>
        <name>S-adenosyl-L-methionine</name>
        <dbReference type="ChEBI" id="CHEBI:59789"/>
    </ligand>
</feature>
<dbReference type="Pfam" id="PF01746">
    <property type="entry name" value="tRNA_m1G_MT"/>
    <property type="match status" value="1"/>
</dbReference>
<comment type="function">
    <text evidence="1 14">Specifically methylates guanosine-37 in various tRNAs.</text>
</comment>
<evidence type="ECO:0000313" key="17">
    <source>
        <dbReference type="Proteomes" id="UP000706172"/>
    </source>
</evidence>
<evidence type="ECO:0000256" key="5">
    <source>
        <dbReference type="ARBA" id="ARBA00012807"/>
    </source>
</evidence>
<dbReference type="NCBIfam" id="TIGR00088">
    <property type="entry name" value="trmD"/>
    <property type="match status" value="1"/>
</dbReference>
<comment type="caution">
    <text evidence="16">The sequence shown here is derived from an EMBL/GenBank/DDBJ whole genome shotgun (WGS) entry which is preliminary data.</text>
</comment>
<evidence type="ECO:0000256" key="4">
    <source>
        <dbReference type="ARBA" id="ARBA00011738"/>
    </source>
</evidence>
<evidence type="ECO:0000256" key="13">
    <source>
        <dbReference type="PIRSR" id="PIRSR000386-1"/>
    </source>
</evidence>
<evidence type="ECO:0000256" key="2">
    <source>
        <dbReference type="ARBA" id="ARBA00004496"/>
    </source>
</evidence>
<dbReference type="Gene3D" id="1.10.1270.20">
    <property type="entry name" value="tRNA(m1g37)methyltransferase, domain 2"/>
    <property type="match status" value="1"/>
</dbReference>
<keyword evidence="9 14" id="KW-0808">Transferase</keyword>
<keyword evidence="7 14" id="KW-0963">Cytoplasm</keyword>
<dbReference type="AlphaFoldDB" id="A0A931CZC3"/>
<organism evidence="16 17">
    <name type="scientific">Desulfotignum balticum</name>
    <dbReference type="NCBI Taxonomy" id="115781"/>
    <lineage>
        <taxon>Bacteria</taxon>
        <taxon>Pseudomonadati</taxon>
        <taxon>Thermodesulfobacteriota</taxon>
        <taxon>Desulfobacteria</taxon>
        <taxon>Desulfobacterales</taxon>
        <taxon>Desulfobacteraceae</taxon>
        <taxon>Desulfotignum</taxon>
    </lineage>
</organism>
<evidence type="ECO:0000256" key="10">
    <source>
        <dbReference type="ARBA" id="ARBA00022691"/>
    </source>
</evidence>
<evidence type="ECO:0000259" key="15">
    <source>
        <dbReference type="Pfam" id="PF01746"/>
    </source>
</evidence>
<dbReference type="NCBIfam" id="NF000648">
    <property type="entry name" value="PRK00026.1"/>
    <property type="match status" value="1"/>
</dbReference>
<evidence type="ECO:0000313" key="16">
    <source>
        <dbReference type="EMBL" id="MBG0780444.1"/>
    </source>
</evidence>
<comment type="similarity">
    <text evidence="3 14">Belongs to the RNA methyltransferase TrmD family.</text>
</comment>
<name>A0A931CZC3_9BACT</name>
<reference evidence="16" key="1">
    <citation type="submission" date="2020-07" db="EMBL/GenBank/DDBJ databases">
        <title>Severe corrosion of carbon steel in oil field produced water can be linked to methanogenic archaea containing a special type of NiFe hydrogenase.</title>
        <authorList>
            <person name="Lahme S."/>
            <person name="Mand J."/>
            <person name="Longwell J."/>
            <person name="Smith R."/>
            <person name="Enning D."/>
        </authorList>
    </citation>
    <scope>NUCLEOTIDE SEQUENCE</scope>
    <source>
        <strain evidence="16">MIC098Bin6</strain>
    </source>
</reference>
<comment type="subunit">
    <text evidence="4 14">Homodimer.</text>
</comment>
<evidence type="ECO:0000256" key="6">
    <source>
        <dbReference type="ARBA" id="ARBA00014679"/>
    </source>
</evidence>
<dbReference type="GO" id="GO:0005829">
    <property type="term" value="C:cytosol"/>
    <property type="evidence" value="ECO:0007669"/>
    <property type="project" value="TreeGrafter"/>
</dbReference>
<keyword evidence="8 14" id="KW-0489">Methyltransferase</keyword>
<evidence type="ECO:0000256" key="1">
    <source>
        <dbReference type="ARBA" id="ARBA00002634"/>
    </source>
</evidence>
<evidence type="ECO:0000256" key="3">
    <source>
        <dbReference type="ARBA" id="ARBA00007630"/>
    </source>
</evidence>
<evidence type="ECO:0000256" key="8">
    <source>
        <dbReference type="ARBA" id="ARBA00022603"/>
    </source>
</evidence>
<dbReference type="PIRSF" id="PIRSF000386">
    <property type="entry name" value="tRNA_mtase"/>
    <property type="match status" value="1"/>
</dbReference>
<sequence>MDFTVLTLFPELVQAFFDHGMIGRAIRQGLISGRTIQIRDFATDRHHTVDDRPYGGGCGMIMKPEPLADAIALAKKQAPDAEVVLMTPQGEPFHQQAALEMSDSDTALIFVCGRYEGIDERIITRFVDKEISVGDYVMTGGELASMVIMDAVSRLIPGVLGGDDSCASDSFMDHRLEHAQYTRPESFMGDRVPEVLLSGDHARIEKWRARSSLIRTFIHRPDL</sequence>
<accession>A0A931CZC3</accession>
<dbReference type="InterPro" id="IPR029026">
    <property type="entry name" value="tRNA_m1G_MTases_N"/>
</dbReference>
<dbReference type="PANTHER" id="PTHR46417">
    <property type="entry name" value="TRNA (GUANINE-N(1)-)-METHYLTRANSFERASE"/>
    <property type="match status" value="1"/>
</dbReference>
<feature type="non-terminal residue" evidence="16">
    <location>
        <position position="223"/>
    </location>
</feature>
<dbReference type="InterPro" id="IPR023148">
    <property type="entry name" value="tRNA_m1G_MeTrfase_C_sf"/>
</dbReference>
<dbReference type="InterPro" id="IPR002649">
    <property type="entry name" value="tRNA_m1G_MeTrfase_TrmD"/>
</dbReference>
<evidence type="ECO:0000256" key="7">
    <source>
        <dbReference type="ARBA" id="ARBA00022490"/>
    </source>
</evidence>
<feature type="binding site" evidence="13">
    <location>
        <begin position="133"/>
        <end position="138"/>
    </location>
    <ligand>
        <name>S-adenosyl-L-methionine</name>
        <dbReference type="ChEBI" id="CHEBI:59789"/>
    </ligand>
</feature>
<dbReference type="InterPro" id="IPR016009">
    <property type="entry name" value="tRNA_MeTrfase_TRMD/TRM10"/>
</dbReference>
<dbReference type="InterPro" id="IPR029028">
    <property type="entry name" value="Alpha/beta_knot_MTases"/>
</dbReference>
<dbReference type="EC" id="2.1.1.228" evidence="5 14"/>
<evidence type="ECO:0000256" key="12">
    <source>
        <dbReference type="ARBA" id="ARBA00047783"/>
    </source>
</evidence>
<evidence type="ECO:0000256" key="9">
    <source>
        <dbReference type="ARBA" id="ARBA00022679"/>
    </source>
</evidence>
<dbReference type="HAMAP" id="MF_00605">
    <property type="entry name" value="TrmD"/>
    <property type="match status" value="1"/>
</dbReference>
<dbReference type="GO" id="GO:0002939">
    <property type="term" value="P:tRNA N1-guanine methylation"/>
    <property type="evidence" value="ECO:0007669"/>
    <property type="project" value="TreeGrafter"/>
</dbReference>
<dbReference type="Gene3D" id="3.40.1280.10">
    <property type="match status" value="1"/>
</dbReference>
<keyword evidence="10 13" id="KW-0949">S-adenosyl-L-methionine</keyword>
<proteinExistence type="inferred from homology"/>
<dbReference type="GO" id="GO:0052906">
    <property type="term" value="F:tRNA (guanine(37)-N1)-methyltransferase activity"/>
    <property type="evidence" value="ECO:0007669"/>
    <property type="project" value="UniProtKB-EC"/>
</dbReference>
<keyword evidence="11 14" id="KW-0819">tRNA processing</keyword>
<feature type="domain" description="tRNA methyltransferase TRMD/TRM10-type" evidence="15">
    <location>
        <begin position="1"/>
        <end position="223"/>
    </location>
</feature>
<evidence type="ECO:0000256" key="14">
    <source>
        <dbReference type="RuleBase" id="RU003464"/>
    </source>
</evidence>
<gene>
    <name evidence="16" type="primary">trmD</name>
    <name evidence="16" type="ORF">H0S81_11025</name>
</gene>
<protein>
    <recommendedName>
        <fullName evidence="6 14">tRNA (guanine-N(1)-)-methyltransferase</fullName>
        <ecNumber evidence="5 14">2.1.1.228</ecNumber>
    </recommendedName>
</protein>
<dbReference type="SUPFAM" id="SSF75217">
    <property type="entry name" value="alpha/beta knot"/>
    <property type="match status" value="1"/>
</dbReference>
<evidence type="ECO:0000256" key="11">
    <source>
        <dbReference type="ARBA" id="ARBA00022694"/>
    </source>
</evidence>
<comment type="subcellular location">
    <subcellularLocation>
        <location evidence="2 14">Cytoplasm</location>
    </subcellularLocation>
</comment>